<proteinExistence type="predicted"/>
<dbReference type="Proteomes" id="UP000664169">
    <property type="component" value="Unassembled WGS sequence"/>
</dbReference>
<organism evidence="2 3">
    <name type="scientific">Gomphillus americanus</name>
    <dbReference type="NCBI Taxonomy" id="1940652"/>
    <lineage>
        <taxon>Eukaryota</taxon>
        <taxon>Fungi</taxon>
        <taxon>Dikarya</taxon>
        <taxon>Ascomycota</taxon>
        <taxon>Pezizomycotina</taxon>
        <taxon>Lecanoromycetes</taxon>
        <taxon>OSLEUM clade</taxon>
        <taxon>Ostropomycetidae</taxon>
        <taxon>Ostropales</taxon>
        <taxon>Graphidaceae</taxon>
        <taxon>Gomphilloideae</taxon>
        <taxon>Gomphillus</taxon>
    </lineage>
</organism>
<keyword evidence="1" id="KW-0472">Membrane</keyword>
<protein>
    <recommendedName>
        <fullName evidence="4">NADH-ubiquinone reductase complex 1 MLRQ subunit</fullName>
    </recommendedName>
</protein>
<keyword evidence="1" id="KW-0812">Transmembrane</keyword>
<dbReference type="AlphaFoldDB" id="A0A8H3FE55"/>
<evidence type="ECO:0000313" key="2">
    <source>
        <dbReference type="EMBL" id="CAF9924356.1"/>
    </source>
</evidence>
<evidence type="ECO:0000256" key="1">
    <source>
        <dbReference type="SAM" id="Phobius"/>
    </source>
</evidence>
<keyword evidence="1" id="KW-1133">Transmembrane helix</keyword>
<gene>
    <name evidence="2" type="ORF">GOMPHAMPRED_003603</name>
</gene>
<dbReference type="Pfam" id="PF06522">
    <property type="entry name" value="B12D"/>
    <property type="match status" value="1"/>
</dbReference>
<dbReference type="InterPro" id="IPR010530">
    <property type="entry name" value="B12D"/>
</dbReference>
<reference evidence="2" key="1">
    <citation type="submission" date="2021-03" db="EMBL/GenBank/DDBJ databases">
        <authorList>
            <person name="Tagirdzhanova G."/>
        </authorList>
    </citation>
    <scope>NUCLEOTIDE SEQUENCE</scope>
</reference>
<sequence>MRPTAILRMRPTQAFRYPVPKDEHAAHTVSQRLRSLKKIPPELIPLGVVLGVALGAAFYSMGNKLMTDKTLRLTRSGRKD</sequence>
<dbReference type="EMBL" id="CAJPDQ010000021">
    <property type="protein sequence ID" value="CAF9924356.1"/>
    <property type="molecule type" value="Genomic_DNA"/>
</dbReference>
<feature type="transmembrane region" description="Helical" evidence="1">
    <location>
        <begin position="43"/>
        <end position="62"/>
    </location>
</feature>
<evidence type="ECO:0008006" key="4">
    <source>
        <dbReference type="Google" id="ProtNLM"/>
    </source>
</evidence>
<keyword evidence="3" id="KW-1185">Reference proteome</keyword>
<evidence type="ECO:0000313" key="3">
    <source>
        <dbReference type="Proteomes" id="UP000664169"/>
    </source>
</evidence>
<name>A0A8H3FE55_9LECA</name>
<dbReference type="OrthoDB" id="202195at2759"/>
<comment type="caution">
    <text evidence="2">The sequence shown here is derived from an EMBL/GenBank/DDBJ whole genome shotgun (WGS) entry which is preliminary data.</text>
</comment>
<accession>A0A8H3FE55</accession>